<sequence>MNPSDLIEAELSFAVDLQPLLSPLPEGEGVGVSLRSDPIWQQIRDAQREDDPSLPMGEWERPLIKADWHLVATLSADALRSRSKDFHLAVWLCDAWTRLYRLEGLMAGVRLLTELVDRYWDHAYPQMDGDDREARAAPLHWISRRLETVLKLHVPLIGLSVEPGFINLDDWQRVVAASLQDDDAPATALPREMLDREASQGSNLALLRQLERTAGTVLTAIDELARRLDQRLGDDAPSFTRVLTTLGELQRAARALRGDHALDEAATAALPSEHSEEIRVSETEDAHLEVEMQPRTLPLTRDHIVDRAHAYRLLEDIARYLAEHEPHSPTPYLLARAVSWGRMPLPELMRDIVSQEGDLGRYMAMLGVEP</sequence>
<dbReference type="AlphaFoldDB" id="A0A2N7VN69"/>
<dbReference type="Pfam" id="PF06812">
    <property type="entry name" value="ImpA_N"/>
    <property type="match status" value="1"/>
</dbReference>
<dbReference type="Proteomes" id="UP000235616">
    <property type="component" value="Unassembled WGS sequence"/>
</dbReference>
<organism evidence="2 3">
    <name type="scientific">Trinickia dabaoshanensis</name>
    <dbReference type="NCBI Taxonomy" id="564714"/>
    <lineage>
        <taxon>Bacteria</taxon>
        <taxon>Pseudomonadati</taxon>
        <taxon>Pseudomonadota</taxon>
        <taxon>Betaproteobacteria</taxon>
        <taxon>Burkholderiales</taxon>
        <taxon>Burkholderiaceae</taxon>
        <taxon>Trinickia</taxon>
    </lineage>
</organism>
<dbReference type="RefSeq" id="WP_102646585.1">
    <property type="nucleotide sequence ID" value="NZ_PNYA01000014.1"/>
</dbReference>
<keyword evidence="3" id="KW-1185">Reference proteome</keyword>
<evidence type="ECO:0000313" key="2">
    <source>
        <dbReference type="EMBL" id="PMS18621.1"/>
    </source>
</evidence>
<dbReference type="InterPro" id="IPR010657">
    <property type="entry name" value="ImpA_N"/>
</dbReference>
<name>A0A2N7VN69_9BURK</name>
<comment type="caution">
    <text evidence="2">The sequence shown here is derived from an EMBL/GenBank/DDBJ whole genome shotgun (WGS) entry which is preliminary data.</text>
</comment>
<dbReference type="EMBL" id="PNYA01000014">
    <property type="protein sequence ID" value="PMS18621.1"/>
    <property type="molecule type" value="Genomic_DNA"/>
</dbReference>
<feature type="domain" description="ImpA N-terminal" evidence="1">
    <location>
        <begin position="21"/>
        <end position="143"/>
    </location>
</feature>
<evidence type="ECO:0000313" key="3">
    <source>
        <dbReference type="Proteomes" id="UP000235616"/>
    </source>
</evidence>
<proteinExistence type="predicted"/>
<dbReference type="InterPro" id="IPR017740">
    <property type="entry name" value="TssA-like"/>
</dbReference>
<dbReference type="PANTHER" id="PTHR37951:SF1">
    <property type="entry name" value="TYPE VI SECRETION SYSTEM COMPONENT TSSA1"/>
    <property type="match status" value="1"/>
</dbReference>
<accession>A0A2N7VN69</accession>
<reference evidence="2 3" key="1">
    <citation type="submission" date="2018-01" db="EMBL/GenBank/DDBJ databases">
        <title>Whole genome analyses suggest that Burkholderia sensu lato contains two further novel genera in the rhizoxinica-symbiotica group Mycetohabitans gen. nov., and Trinickia gen. nov.: implications for the evolution of diazotrophy and nodulation in the Burkholderiaceae.</title>
        <authorList>
            <person name="Estrada-de los Santos P."/>
            <person name="Palmer M."/>
            <person name="Chavez-Ramirez B."/>
            <person name="Beukes C."/>
            <person name="Steenkamp E.T."/>
            <person name="Hirsch A.M."/>
            <person name="Manyaka P."/>
            <person name="Maluk M."/>
            <person name="Lafos M."/>
            <person name="Crook M."/>
            <person name="Gross E."/>
            <person name="Simon M.F."/>
            <person name="Bueno dos Reis Junior F."/>
            <person name="Poole P.S."/>
            <person name="Venter S.N."/>
            <person name="James E.K."/>
        </authorList>
    </citation>
    <scope>NUCLEOTIDE SEQUENCE [LARGE SCALE GENOMIC DNA]</scope>
    <source>
        <strain evidence="2 3">GIMN1.004</strain>
    </source>
</reference>
<dbReference type="PANTHER" id="PTHR37951">
    <property type="entry name" value="CYTOPLASMIC PROTEIN-RELATED"/>
    <property type="match status" value="1"/>
</dbReference>
<dbReference type="OrthoDB" id="9771118at2"/>
<gene>
    <name evidence="2" type="ORF">C0Z18_16715</name>
</gene>
<protein>
    <submittedName>
        <fullName evidence="2">Type VI secretion system protein TssA</fullName>
    </submittedName>
</protein>
<dbReference type="NCBIfam" id="TIGR03363">
    <property type="entry name" value="VI_chp_8"/>
    <property type="match status" value="1"/>
</dbReference>
<evidence type="ECO:0000259" key="1">
    <source>
        <dbReference type="Pfam" id="PF06812"/>
    </source>
</evidence>